<keyword evidence="2" id="KW-1185">Reference proteome</keyword>
<dbReference type="EMBL" id="BSOR01000015">
    <property type="protein sequence ID" value="GLR63403.1"/>
    <property type="molecule type" value="Genomic_DNA"/>
</dbReference>
<name>A0ABQ5ZWG7_9GAMM</name>
<gene>
    <name evidence="1" type="ORF">GCM10007878_08380</name>
</gene>
<proteinExistence type="predicted"/>
<evidence type="ECO:0000313" key="2">
    <source>
        <dbReference type="Proteomes" id="UP001156682"/>
    </source>
</evidence>
<dbReference type="InterPro" id="IPR007460">
    <property type="entry name" value="BrnT_toxin"/>
</dbReference>
<dbReference type="InterPro" id="IPR038573">
    <property type="entry name" value="BrnT_sf"/>
</dbReference>
<dbReference type="Proteomes" id="UP001156682">
    <property type="component" value="Unassembled WGS sequence"/>
</dbReference>
<comment type="caution">
    <text evidence="1">The sequence shown here is derived from an EMBL/GenBank/DDBJ whole genome shotgun (WGS) entry which is preliminary data.</text>
</comment>
<accession>A0ABQ5ZWG7</accession>
<dbReference type="RefSeq" id="WP_027852029.1">
    <property type="nucleotide sequence ID" value="NZ_BSOR01000015.1"/>
</dbReference>
<dbReference type="Gene3D" id="3.10.450.530">
    <property type="entry name" value="Ribonuclease toxin, BrnT, of type II toxin-antitoxin system"/>
    <property type="match status" value="1"/>
</dbReference>
<dbReference type="Pfam" id="PF04365">
    <property type="entry name" value="BrnT_toxin"/>
    <property type="match status" value="1"/>
</dbReference>
<evidence type="ECO:0000313" key="1">
    <source>
        <dbReference type="EMBL" id="GLR63403.1"/>
    </source>
</evidence>
<sequence>MKFEWDEQKNKKNIEKHHVSFKQAVEVFNDPLHLAMLDYRYSYFEERWITLGNTMNQKLLVVANLYFTDKGEEVIRIISARKATALERKQYEKS</sequence>
<reference evidence="2" key="1">
    <citation type="journal article" date="2019" name="Int. J. Syst. Evol. Microbiol.">
        <title>The Global Catalogue of Microorganisms (GCM) 10K type strain sequencing project: providing services to taxonomists for standard genome sequencing and annotation.</title>
        <authorList>
            <consortium name="The Broad Institute Genomics Platform"/>
            <consortium name="The Broad Institute Genome Sequencing Center for Infectious Disease"/>
            <person name="Wu L."/>
            <person name="Ma J."/>
        </authorList>
    </citation>
    <scope>NUCLEOTIDE SEQUENCE [LARGE SCALE GENOMIC DNA]</scope>
    <source>
        <strain evidence="2">NBRC 100033</strain>
    </source>
</reference>
<organism evidence="1 2">
    <name type="scientific">Marinospirillum insulare</name>
    <dbReference type="NCBI Taxonomy" id="217169"/>
    <lineage>
        <taxon>Bacteria</taxon>
        <taxon>Pseudomonadati</taxon>
        <taxon>Pseudomonadota</taxon>
        <taxon>Gammaproteobacteria</taxon>
        <taxon>Oceanospirillales</taxon>
        <taxon>Oceanospirillaceae</taxon>
        <taxon>Marinospirillum</taxon>
    </lineage>
</organism>
<protein>
    <submittedName>
        <fullName evidence="1">Membrane protein</fullName>
    </submittedName>
</protein>